<name>A0A7C4U104_9BACT</name>
<comment type="subcellular location">
    <subcellularLocation>
        <location evidence="1">Membrane</location>
        <topology evidence="1">Multi-pass membrane protein</topology>
    </subcellularLocation>
</comment>
<dbReference type="SUPFAM" id="SSF81333">
    <property type="entry name" value="F1F0 ATP synthase subunit C"/>
    <property type="match status" value="2"/>
</dbReference>
<comment type="caution">
    <text evidence="10">The sequence shown here is derived from an EMBL/GenBank/DDBJ whole genome shotgun (WGS) entry which is preliminary data.</text>
</comment>
<evidence type="ECO:0000256" key="7">
    <source>
        <dbReference type="ARBA" id="ARBA00023136"/>
    </source>
</evidence>
<evidence type="ECO:0000256" key="1">
    <source>
        <dbReference type="ARBA" id="ARBA00004141"/>
    </source>
</evidence>
<feature type="transmembrane region" description="Helical" evidence="8">
    <location>
        <begin position="91"/>
        <end position="109"/>
    </location>
</feature>
<dbReference type="InterPro" id="IPR035921">
    <property type="entry name" value="F/V-ATP_Csub_sf"/>
</dbReference>
<evidence type="ECO:0000256" key="3">
    <source>
        <dbReference type="ARBA" id="ARBA00022448"/>
    </source>
</evidence>
<feature type="domain" description="V-ATPase proteolipid subunit C-like" evidence="9">
    <location>
        <begin position="96"/>
        <end position="153"/>
    </location>
</feature>
<sequence length="162" mass="16731">MMGTINGAMFVAMGAALVTALGSIGAGMGIGRSTAHAGGILSEKPELFGKLLVIMALPGTQGFYALVVMFLMFQFFGFIGGSPKATLPQGIAMLLVGLVIGLVEFKTALDQAHSAIGAEDFVAKRPEESGRAILLPALVETYAILGLLAGVLLSLWISKATF</sequence>
<feature type="transmembrane region" description="Helical" evidence="8">
    <location>
        <begin position="61"/>
        <end position="79"/>
    </location>
</feature>
<evidence type="ECO:0000256" key="8">
    <source>
        <dbReference type="RuleBase" id="RU363060"/>
    </source>
</evidence>
<dbReference type="GO" id="GO:0033179">
    <property type="term" value="C:proton-transporting V-type ATPase, V0 domain"/>
    <property type="evidence" value="ECO:0007669"/>
    <property type="project" value="InterPro"/>
</dbReference>
<dbReference type="InterPro" id="IPR000245">
    <property type="entry name" value="ATPase_proteolipid_csu"/>
</dbReference>
<gene>
    <name evidence="10" type="ORF">ENV82_03230</name>
</gene>
<feature type="transmembrane region" description="Helical" evidence="8">
    <location>
        <begin position="133"/>
        <end position="157"/>
    </location>
</feature>
<evidence type="ECO:0000256" key="5">
    <source>
        <dbReference type="ARBA" id="ARBA00022989"/>
    </source>
</evidence>
<dbReference type="AlphaFoldDB" id="A0A7C4U104"/>
<reference evidence="10" key="1">
    <citation type="journal article" date="2020" name="mSystems">
        <title>Genome- and Community-Level Interaction Insights into Carbon Utilization and Element Cycling Functions of Hydrothermarchaeota in Hydrothermal Sediment.</title>
        <authorList>
            <person name="Zhou Z."/>
            <person name="Liu Y."/>
            <person name="Xu W."/>
            <person name="Pan J."/>
            <person name="Luo Z.H."/>
            <person name="Li M."/>
        </authorList>
    </citation>
    <scope>NUCLEOTIDE SEQUENCE [LARGE SCALE GENOMIC DNA]</scope>
    <source>
        <strain evidence="10">SpSt-794</strain>
    </source>
</reference>
<dbReference type="InterPro" id="IPR002379">
    <property type="entry name" value="ATPase_proteolipid_c-like_dom"/>
</dbReference>
<comment type="similarity">
    <text evidence="2 8">Belongs to the V-ATPase proteolipid subunit family.</text>
</comment>
<dbReference type="CDD" id="cd18180">
    <property type="entry name" value="ATP-synt_Vo_Ao_c_NTPK_rpt2"/>
    <property type="match status" value="1"/>
</dbReference>
<protein>
    <submittedName>
        <fullName evidence="10">Permease</fullName>
    </submittedName>
</protein>
<evidence type="ECO:0000313" key="10">
    <source>
        <dbReference type="EMBL" id="HGW60427.1"/>
    </source>
</evidence>
<evidence type="ECO:0000256" key="2">
    <source>
        <dbReference type="ARBA" id="ARBA00007296"/>
    </source>
</evidence>
<keyword evidence="6 8" id="KW-0406">Ion transport</keyword>
<evidence type="ECO:0000256" key="4">
    <source>
        <dbReference type="ARBA" id="ARBA00022692"/>
    </source>
</evidence>
<dbReference type="EMBL" id="DTHV01000102">
    <property type="protein sequence ID" value="HGW60427.1"/>
    <property type="molecule type" value="Genomic_DNA"/>
</dbReference>
<evidence type="ECO:0000259" key="9">
    <source>
        <dbReference type="Pfam" id="PF00137"/>
    </source>
</evidence>
<keyword evidence="3 8" id="KW-0813">Transport</keyword>
<keyword evidence="7 8" id="KW-0472">Membrane</keyword>
<dbReference type="Pfam" id="PF00137">
    <property type="entry name" value="ATP-synt_C"/>
    <property type="match status" value="2"/>
</dbReference>
<proteinExistence type="inferred from homology"/>
<dbReference type="GO" id="GO:0046961">
    <property type="term" value="F:proton-transporting ATPase activity, rotational mechanism"/>
    <property type="evidence" value="ECO:0007669"/>
    <property type="project" value="InterPro"/>
</dbReference>
<dbReference type="CDD" id="cd18179">
    <property type="entry name" value="ATP-synt_Vo_Ao_c_NTPK_rpt1"/>
    <property type="match status" value="1"/>
</dbReference>
<accession>A0A7C4U104</accession>
<keyword evidence="5 8" id="KW-1133">Transmembrane helix</keyword>
<evidence type="ECO:0000256" key="6">
    <source>
        <dbReference type="ARBA" id="ARBA00023065"/>
    </source>
</evidence>
<feature type="domain" description="V-ATPase proteolipid subunit C-like" evidence="9">
    <location>
        <begin position="13"/>
        <end position="72"/>
    </location>
</feature>
<keyword evidence="4 8" id="KW-0812">Transmembrane</keyword>
<dbReference type="PRINTS" id="PR00122">
    <property type="entry name" value="VACATPASE"/>
</dbReference>
<dbReference type="Gene3D" id="1.20.120.610">
    <property type="entry name" value="lithium bound rotor ring of v- atpase"/>
    <property type="match status" value="1"/>
</dbReference>
<organism evidence="10">
    <name type="scientific">Caldisericum exile</name>
    <dbReference type="NCBI Taxonomy" id="693075"/>
    <lineage>
        <taxon>Bacteria</taxon>
        <taxon>Pseudomonadati</taxon>
        <taxon>Caldisericota/Cryosericota group</taxon>
        <taxon>Caldisericota</taxon>
        <taxon>Caldisericia</taxon>
        <taxon>Caldisericales</taxon>
        <taxon>Caldisericaceae</taxon>
        <taxon>Caldisericum</taxon>
    </lineage>
</organism>